<sequence>MYKLLILFGVCCTFVSVTKSEFTTTDIHAGKFVILPIKSKCLYDNHFNINLAFTTNGTTNNTAHAINNVSFYTASQSLCAFPDLNVDIIRENIYPSLSVMNISHHNGVIRSNIYDEFCFIFTNTERHDIVVKYQLTTDCVADVGTYIWGIVFYIAISCFALGLLCKCIHCTFTRPQTSATPAVTNSAV</sequence>
<keyword evidence="1" id="KW-0472">Membrane</keyword>
<organism evidence="2">
    <name type="scientific">Faunusvirus sp</name>
    <dbReference type="NCBI Taxonomy" id="2487766"/>
    <lineage>
        <taxon>Viruses</taxon>
        <taxon>Varidnaviria</taxon>
        <taxon>Bamfordvirae</taxon>
        <taxon>Nucleocytoviricota</taxon>
        <taxon>Megaviricetes</taxon>
        <taxon>Imitervirales</taxon>
        <taxon>Mimiviridae</taxon>
    </lineage>
</organism>
<keyword evidence="1" id="KW-0812">Transmembrane</keyword>
<accession>A0A3G5A012</accession>
<evidence type="ECO:0000256" key="1">
    <source>
        <dbReference type="SAM" id="Phobius"/>
    </source>
</evidence>
<reference evidence="2" key="1">
    <citation type="submission" date="2018-10" db="EMBL/GenBank/DDBJ databases">
        <title>Hidden diversity of soil giant viruses.</title>
        <authorList>
            <person name="Schulz F."/>
            <person name="Alteio L."/>
            <person name="Goudeau D."/>
            <person name="Ryan E.M."/>
            <person name="Malmstrom R.R."/>
            <person name="Blanchard J."/>
            <person name="Woyke T."/>
        </authorList>
    </citation>
    <scope>NUCLEOTIDE SEQUENCE</scope>
    <source>
        <strain evidence="2">FNV1</strain>
    </source>
</reference>
<feature type="transmembrane region" description="Helical" evidence="1">
    <location>
        <begin position="146"/>
        <end position="165"/>
    </location>
</feature>
<keyword evidence="1" id="KW-1133">Transmembrane helix</keyword>
<protein>
    <submittedName>
        <fullName evidence="2">Uncharacterized protein</fullName>
    </submittedName>
</protein>
<dbReference type="EMBL" id="MK072135">
    <property type="protein sequence ID" value="AYV79163.1"/>
    <property type="molecule type" value="Genomic_DNA"/>
</dbReference>
<evidence type="ECO:0000313" key="2">
    <source>
        <dbReference type="EMBL" id="AYV79163.1"/>
    </source>
</evidence>
<gene>
    <name evidence="2" type="ORF">Faunusvirus4_4</name>
</gene>
<proteinExistence type="predicted"/>
<name>A0A3G5A012_9VIRU</name>